<keyword evidence="2" id="KW-1185">Reference proteome</keyword>
<name>A0ACA9NA45_9GLOM</name>
<proteinExistence type="predicted"/>
<evidence type="ECO:0000313" key="1">
    <source>
        <dbReference type="EMBL" id="CAG8642591.1"/>
    </source>
</evidence>
<dbReference type="Proteomes" id="UP000789702">
    <property type="component" value="Unassembled WGS sequence"/>
</dbReference>
<organism evidence="1 2">
    <name type="scientific">Dentiscutata heterogama</name>
    <dbReference type="NCBI Taxonomy" id="1316150"/>
    <lineage>
        <taxon>Eukaryota</taxon>
        <taxon>Fungi</taxon>
        <taxon>Fungi incertae sedis</taxon>
        <taxon>Mucoromycota</taxon>
        <taxon>Glomeromycotina</taxon>
        <taxon>Glomeromycetes</taxon>
        <taxon>Diversisporales</taxon>
        <taxon>Gigasporaceae</taxon>
        <taxon>Dentiscutata</taxon>
    </lineage>
</organism>
<accession>A0ACA9NA45</accession>
<reference evidence="1" key="1">
    <citation type="submission" date="2021-06" db="EMBL/GenBank/DDBJ databases">
        <authorList>
            <person name="Kallberg Y."/>
            <person name="Tangrot J."/>
            <person name="Rosling A."/>
        </authorList>
    </citation>
    <scope>NUCLEOTIDE SEQUENCE</scope>
    <source>
        <strain evidence="1">IL203A</strain>
    </source>
</reference>
<comment type="caution">
    <text evidence="1">The sequence shown here is derived from an EMBL/GenBank/DDBJ whole genome shotgun (WGS) entry which is preliminary data.</text>
</comment>
<gene>
    <name evidence="1" type="ORF">DHETER_LOCUS8910</name>
</gene>
<dbReference type="EMBL" id="CAJVPU010014857">
    <property type="protein sequence ID" value="CAG8642591.1"/>
    <property type="molecule type" value="Genomic_DNA"/>
</dbReference>
<evidence type="ECO:0000313" key="2">
    <source>
        <dbReference type="Proteomes" id="UP000789702"/>
    </source>
</evidence>
<protein>
    <submittedName>
        <fullName evidence="1">2889_t:CDS:1</fullName>
    </submittedName>
</protein>
<feature type="non-terminal residue" evidence="1">
    <location>
        <position position="90"/>
    </location>
</feature>
<sequence>MYMKDFVGDMLEIVIEPELESDKRELVQVTHNECHFYANDGQLKIWTRKDEDVLYPNTWDANLHVKHKEAYVLHSVQANRYWKAGHMLKQ</sequence>